<evidence type="ECO:0000313" key="3">
    <source>
        <dbReference type="EMBL" id="AKM81870.1"/>
    </source>
</evidence>
<dbReference type="KEGG" id="bbgw:UT28_C0001G0051"/>
<dbReference type="STRING" id="1618337.UT28_C0001G0051"/>
<keyword evidence="2" id="KW-0732">Signal</keyword>
<reference evidence="3 4" key="1">
    <citation type="journal article" date="2015" name="Nature">
        <title>rRNA introns, odd ribosomes, and small enigmatic genomes across a large radiation of phyla.</title>
        <authorList>
            <person name="Brown C.T."/>
            <person name="Hug L.A."/>
            <person name="Thomas B.C."/>
            <person name="Sharon I."/>
            <person name="Castelle C.J."/>
            <person name="Singh A."/>
            <person name="Wilkins M.J."/>
            <person name="Williams K.H."/>
            <person name="Banfield J.F."/>
        </authorList>
    </citation>
    <scope>NUCLEOTIDE SEQUENCE [LARGE SCALE GENOMIC DNA]</scope>
</reference>
<feature type="region of interest" description="Disordered" evidence="1">
    <location>
        <begin position="255"/>
        <end position="285"/>
    </location>
</feature>
<feature type="compositionally biased region" description="Basic and acidic residues" evidence="1">
    <location>
        <begin position="276"/>
        <end position="285"/>
    </location>
</feature>
<name>A0A0G4B2S1_9BACT</name>
<dbReference type="EMBL" id="CP011213">
    <property type="protein sequence ID" value="AKM81870.1"/>
    <property type="molecule type" value="Genomic_DNA"/>
</dbReference>
<accession>A0A0G4B2S1</accession>
<dbReference type="AlphaFoldDB" id="A0A0G4B2S1"/>
<protein>
    <submittedName>
        <fullName evidence="3">Uncharacterized protein</fullName>
    </submittedName>
</protein>
<dbReference type="Proteomes" id="UP000035648">
    <property type="component" value="Chromosome"/>
</dbReference>
<feature type="signal peptide" evidence="2">
    <location>
        <begin position="1"/>
        <end position="25"/>
    </location>
</feature>
<gene>
    <name evidence="3" type="ORF">UT28_C0001G0051</name>
</gene>
<organism evidence="3 4">
    <name type="scientific">Berkelbacteria bacterium GW2011_GWE1_39_12</name>
    <dbReference type="NCBI Taxonomy" id="1618337"/>
    <lineage>
        <taxon>Bacteria</taxon>
        <taxon>Candidatus Berkelbacteria</taxon>
    </lineage>
</organism>
<feature type="chain" id="PRO_5005186698" evidence="2">
    <location>
        <begin position="26"/>
        <end position="388"/>
    </location>
</feature>
<proteinExistence type="predicted"/>
<feature type="compositionally biased region" description="Pro residues" evidence="1">
    <location>
        <begin position="256"/>
        <end position="270"/>
    </location>
</feature>
<evidence type="ECO:0000256" key="1">
    <source>
        <dbReference type="SAM" id="MobiDB-lite"/>
    </source>
</evidence>
<evidence type="ECO:0000313" key="4">
    <source>
        <dbReference type="Proteomes" id="UP000035648"/>
    </source>
</evidence>
<sequence length="388" mass="42817">MRRTLTIAMLLVVIATMAVTQSVYANAAISVGGGVTLTESAAGVSMGSRMDACRKSVERCLGADGRSEYKRTYQPITSWFSSTNMFPRLVMNKSMFRDAVAAKSPVYRAYSDFSNVEHVVKVELTPDHGATCWLAELEALKGYQVEIPYLDPGSYAFEWKVTSRDKKNRLTVVFLPFNWTSNRTNGMVQQVLVQSAPEECWNFTDEQWCSMLSPAFQPTTALPDPGYLAMRNAQRQTLNQMTAPAPIVQSQTPVAQPQPAPVAEPKPIVQPQPKVETPKPRIDMKSDGYAVADNKLTIVARPPSSKRIYVLCGEYRLILTGLDHSSFTIRVNGRIKQGAKVTFTRKGYEAATAMITSASQGKIYAEVESIGSKGLCPGDDINFEMEVK</sequence>
<evidence type="ECO:0000256" key="2">
    <source>
        <dbReference type="SAM" id="SignalP"/>
    </source>
</evidence>